<sequence length="130" mass="14595">MKSALINISGHPLNIEAKTKLEEDYDYLQEIFFKLIDFSEDLDGQFKEITKQIDIPLDGTVSITLILPSHSTFASLLMVYLSGLLGRMPNLCLLQPDEGGAYFPSQTFTINCDKLKFAGRVFRQSVIKAC</sequence>
<dbReference type="RefSeq" id="WP_167940910.1">
    <property type="nucleotide sequence ID" value="NZ_JAATJA010000001.1"/>
</dbReference>
<name>A0A846QGG4_9BACT</name>
<comment type="caution">
    <text evidence="1">The sequence shown here is derived from an EMBL/GenBank/DDBJ whole genome shotgun (WGS) entry which is preliminary data.</text>
</comment>
<keyword evidence="2" id="KW-1185">Reference proteome</keyword>
<reference evidence="1 2" key="1">
    <citation type="submission" date="2020-03" db="EMBL/GenBank/DDBJ databases">
        <title>Genomic Encyclopedia of Type Strains, Phase IV (KMG-IV): sequencing the most valuable type-strain genomes for metagenomic binning, comparative biology and taxonomic classification.</title>
        <authorList>
            <person name="Goeker M."/>
        </authorList>
    </citation>
    <scope>NUCLEOTIDE SEQUENCE [LARGE SCALE GENOMIC DNA]</scope>
    <source>
        <strain evidence="1 2">DSM 24233</strain>
    </source>
</reference>
<protein>
    <submittedName>
        <fullName evidence="1">Uncharacterized protein</fullName>
    </submittedName>
</protein>
<dbReference type="EMBL" id="JAATJA010000001">
    <property type="protein sequence ID" value="NJB67896.1"/>
    <property type="molecule type" value="Genomic_DNA"/>
</dbReference>
<gene>
    <name evidence="1" type="ORF">GGQ74_001536</name>
</gene>
<evidence type="ECO:0000313" key="2">
    <source>
        <dbReference type="Proteomes" id="UP000580856"/>
    </source>
</evidence>
<evidence type="ECO:0000313" key="1">
    <source>
        <dbReference type="EMBL" id="NJB67896.1"/>
    </source>
</evidence>
<dbReference type="Proteomes" id="UP000580856">
    <property type="component" value="Unassembled WGS sequence"/>
</dbReference>
<organism evidence="1 2">
    <name type="scientific">Desulfobaculum xiamenense</name>
    <dbReference type="NCBI Taxonomy" id="995050"/>
    <lineage>
        <taxon>Bacteria</taxon>
        <taxon>Pseudomonadati</taxon>
        <taxon>Thermodesulfobacteriota</taxon>
        <taxon>Desulfovibrionia</taxon>
        <taxon>Desulfovibrionales</taxon>
        <taxon>Desulfovibrionaceae</taxon>
        <taxon>Desulfobaculum</taxon>
    </lineage>
</organism>
<proteinExistence type="predicted"/>
<dbReference type="AlphaFoldDB" id="A0A846QGG4"/>
<accession>A0A846QGG4</accession>